<dbReference type="EMBL" id="CP068985">
    <property type="protein sequence ID" value="QYC42272.1"/>
    <property type="molecule type" value="Genomic_DNA"/>
</dbReference>
<sequence length="235" mass="25037">MVGMRIALVGDRSPSVRSHTRVPWVMEALREHDGIALDPYWIPTTDVAAGLDGFDGVWLLPGSPYRDEAGAVEAVRVAREGGLPFLGTCAGFQHMLLEYARHVCGLDVAHAENDPAGRDFLLTPLACSLAGHESLVRLTPGTLVARIVAARETLESYICSYGLNESYRDALTAGGLVFSGHAADDGAARVAELPGHPFFLATLFQPELAERDGRAHPVISAFAAAVARRAAELPA</sequence>
<keyword evidence="4 11" id="KW-0436">Ligase</keyword>
<evidence type="ECO:0000256" key="8">
    <source>
        <dbReference type="ARBA" id="ARBA00022975"/>
    </source>
</evidence>
<keyword evidence="7" id="KW-0315">Glutamine amidotransferase</keyword>
<dbReference type="PROSITE" id="PS51273">
    <property type="entry name" value="GATASE_TYPE_1"/>
    <property type="match status" value="1"/>
</dbReference>
<accession>A0ABX8U3F7</accession>
<dbReference type="Pfam" id="PF00117">
    <property type="entry name" value="GATase"/>
    <property type="match status" value="1"/>
</dbReference>
<name>A0ABX8U3F7_9ACTN</name>
<organism evidence="11 12">
    <name type="scientific">Nonomuraea coxensis DSM 45129</name>
    <dbReference type="NCBI Taxonomy" id="1122611"/>
    <lineage>
        <taxon>Bacteria</taxon>
        <taxon>Bacillati</taxon>
        <taxon>Actinomycetota</taxon>
        <taxon>Actinomycetes</taxon>
        <taxon>Streptosporangiales</taxon>
        <taxon>Streptosporangiaceae</taxon>
        <taxon>Nonomuraea</taxon>
    </lineage>
</organism>
<evidence type="ECO:0000256" key="4">
    <source>
        <dbReference type="ARBA" id="ARBA00022598"/>
    </source>
</evidence>
<gene>
    <name evidence="11" type="primary">pyrG2</name>
    <name evidence="11" type="ORF">Nocox_23345</name>
</gene>
<keyword evidence="5" id="KW-0547">Nucleotide-binding</keyword>
<dbReference type="PANTHER" id="PTHR11550">
    <property type="entry name" value="CTP SYNTHASE"/>
    <property type="match status" value="1"/>
</dbReference>
<evidence type="ECO:0000313" key="11">
    <source>
        <dbReference type="EMBL" id="QYC42272.1"/>
    </source>
</evidence>
<dbReference type="Gene3D" id="3.40.50.880">
    <property type="match status" value="1"/>
</dbReference>
<dbReference type="InterPro" id="IPR004468">
    <property type="entry name" value="CTP_synthase"/>
</dbReference>
<evidence type="ECO:0000259" key="10">
    <source>
        <dbReference type="Pfam" id="PF00117"/>
    </source>
</evidence>
<comment type="pathway">
    <text evidence="1">Pyrimidine metabolism; CTP biosynthesis via de novo pathway; CTP from UDP: step 2/2.</text>
</comment>
<reference evidence="11 12" key="1">
    <citation type="journal article" date="2021" name="ACS Chem. Biol.">
        <title>Genomic-Led Discovery of a Novel Glycopeptide Antibiotic by Nonomuraea coxensis DSM 45129.</title>
        <authorList>
            <person name="Yushchuk O."/>
            <person name="Vior N.M."/>
            <person name="Andreo-Vidal A."/>
            <person name="Berini F."/>
            <person name="Ruckert C."/>
            <person name="Busche T."/>
            <person name="Binda E."/>
            <person name="Kalinowski J."/>
            <person name="Truman A.W."/>
            <person name="Marinelli F."/>
        </authorList>
    </citation>
    <scope>NUCLEOTIDE SEQUENCE [LARGE SCALE GENOMIC DNA]</scope>
    <source>
        <strain evidence="11 12">DSM 45129</strain>
    </source>
</reference>
<evidence type="ECO:0000256" key="2">
    <source>
        <dbReference type="ARBA" id="ARBA00007533"/>
    </source>
</evidence>
<evidence type="ECO:0000313" key="12">
    <source>
        <dbReference type="Proteomes" id="UP000824681"/>
    </source>
</evidence>
<keyword evidence="12" id="KW-1185">Reference proteome</keyword>
<evidence type="ECO:0000256" key="7">
    <source>
        <dbReference type="ARBA" id="ARBA00022962"/>
    </source>
</evidence>
<evidence type="ECO:0000256" key="6">
    <source>
        <dbReference type="ARBA" id="ARBA00022840"/>
    </source>
</evidence>
<feature type="domain" description="Glutamine amidotransferase" evidence="10">
    <location>
        <begin position="41"/>
        <end position="110"/>
    </location>
</feature>
<evidence type="ECO:0000256" key="3">
    <source>
        <dbReference type="ARBA" id="ARBA00012291"/>
    </source>
</evidence>
<dbReference type="InterPro" id="IPR029062">
    <property type="entry name" value="Class_I_gatase-like"/>
</dbReference>
<keyword evidence="8" id="KW-0665">Pyrimidine biosynthesis</keyword>
<comment type="similarity">
    <text evidence="2">Belongs to the CTP synthase family.</text>
</comment>
<protein>
    <recommendedName>
        <fullName evidence="3">CTP synthase (glutamine hydrolyzing)</fullName>
        <ecNumber evidence="3">6.3.4.2</ecNumber>
    </recommendedName>
</protein>
<evidence type="ECO:0000256" key="1">
    <source>
        <dbReference type="ARBA" id="ARBA00005171"/>
    </source>
</evidence>
<comment type="catalytic activity">
    <reaction evidence="9">
        <text>UTP + L-glutamine + ATP + H2O = CTP + L-glutamate + ADP + phosphate + 2 H(+)</text>
        <dbReference type="Rhea" id="RHEA:26426"/>
        <dbReference type="ChEBI" id="CHEBI:15377"/>
        <dbReference type="ChEBI" id="CHEBI:15378"/>
        <dbReference type="ChEBI" id="CHEBI:29985"/>
        <dbReference type="ChEBI" id="CHEBI:30616"/>
        <dbReference type="ChEBI" id="CHEBI:37563"/>
        <dbReference type="ChEBI" id="CHEBI:43474"/>
        <dbReference type="ChEBI" id="CHEBI:46398"/>
        <dbReference type="ChEBI" id="CHEBI:58359"/>
        <dbReference type="ChEBI" id="CHEBI:456216"/>
        <dbReference type="EC" id="6.3.4.2"/>
    </reaction>
</comment>
<dbReference type="PANTHER" id="PTHR11550:SF0">
    <property type="entry name" value="CTP SYNTHASE-RELATED"/>
    <property type="match status" value="1"/>
</dbReference>
<proteinExistence type="inferred from homology"/>
<dbReference type="GO" id="GO:0003883">
    <property type="term" value="F:CTP synthase activity"/>
    <property type="evidence" value="ECO:0007669"/>
    <property type="project" value="UniProtKB-EC"/>
</dbReference>
<evidence type="ECO:0000256" key="9">
    <source>
        <dbReference type="ARBA" id="ARBA00047781"/>
    </source>
</evidence>
<dbReference type="EC" id="6.3.4.2" evidence="3"/>
<evidence type="ECO:0000256" key="5">
    <source>
        <dbReference type="ARBA" id="ARBA00022741"/>
    </source>
</evidence>
<keyword evidence="6" id="KW-0067">ATP-binding</keyword>
<dbReference type="NCBIfam" id="NF004836">
    <property type="entry name" value="PRK06186.1"/>
    <property type="match status" value="1"/>
</dbReference>
<dbReference type="Proteomes" id="UP000824681">
    <property type="component" value="Chromosome"/>
</dbReference>
<dbReference type="InterPro" id="IPR017926">
    <property type="entry name" value="GATASE"/>
</dbReference>
<dbReference type="SUPFAM" id="SSF52317">
    <property type="entry name" value="Class I glutamine amidotransferase-like"/>
    <property type="match status" value="1"/>
</dbReference>